<evidence type="ECO:0000256" key="10">
    <source>
        <dbReference type="ARBA" id="ARBA00038058"/>
    </source>
</evidence>
<protein>
    <recommendedName>
        <fullName evidence="11">Helicase ATP-binding domain-containing protein</fullName>
    </recommendedName>
</protein>
<dbReference type="PANTHER" id="PTHR11472">
    <property type="entry name" value="DNA REPAIR DEAD HELICASE RAD3/XP-D SUBFAMILY MEMBER"/>
    <property type="match status" value="1"/>
</dbReference>
<evidence type="ECO:0000256" key="4">
    <source>
        <dbReference type="ARBA" id="ARBA00022806"/>
    </source>
</evidence>
<evidence type="ECO:0000256" key="6">
    <source>
        <dbReference type="ARBA" id="ARBA00023004"/>
    </source>
</evidence>
<dbReference type="InterPro" id="IPR014013">
    <property type="entry name" value="Helic_SF1/SF2_ATP-bd_DinG/Rad3"/>
</dbReference>
<evidence type="ECO:0000256" key="9">
    <source>
        <dbReference type="ARBA" id="ARBA00023235"/>
    </source>
</evidence>
<keyword evidence="6" id="KW-0408">Iron</keyword>
<keyword evidence="9" id="KW-0413">Isomerase</keyword>
<dbReference type="Proteomes" id="UP000185657">
    <property type="component" value="Unassembled WGS sequence"/>
</dbReference>
<evidence type="ECO:0000256" key="2">
    <source>
        <dbReference type="ARBA" id="ARBA00022741"/>
    </source>
</evidence>
<keyword evidence="3" id="KW-0378">Hydrolase</keyword>
<dbReference type="Pfam" id="PF06733">
    <property type="entry name" value="DEAD_2"/>
    <property type="match status" value="1"/>
</dbReference>
<reference evidence="12 13" key="1">
    <citation type="submission" date="2016-02" db="EMBL/GenBank/DDBJ databases">
        <title>Draft genome sequence of Hydrogenophaga sp. LPB0072.</title>
        <authorList>
            <person name="Shin S.-K."/>
            <person name="Yi H."/>
        </authorList>
    </citation>
    <scope>NUCLEOTIDE SEQUENCE [LARGE SCALE GENOMIC DNA]</scope>
    <source>
        <strain evidence="12 13">LPB0072</strain>
    </source>
</reference>
<dbReference type="PANTHER" id="PTHR11472:SF34">
    <property type="entry name" value="REGULATOR OF TELOMERE ELONGATION HELICASE 1"/>
    <property type="match status" value="1"/>
</dbReference>
<evidence type="ECO:0000256" key="3">
    <source>
        <dbReference type="ARBA" id="ARBA00022801"/>
    </source>
</evidence>
<dbReference type="InterPro" id="IPR006555">
    <property type="entry name" value="ATP-dep_Helicase_C"/>
</dbReference>
<evidence type="ECO:0000313" key="12">
    <source>
        <dbReference type="EMBL" id="OAD42594.1"/>
    </source>
</evidence>
<dbReference type="Gene3D" id="3.40.50.300">
    <property type="entry name" value="P-loop containing nucleotide triphosphate hydrolases"/>
    <property type="match status" value="2"/>
</dbReference>
<keyword evidence="1" id="KW-0479">Metal-binding</keyword>
<keyword evidence="5" id="KW-0067">ATP-binding</keyword>
<sequence length="685" mass="73682">MSPGLNEAEAAAFQSAVRMRFVPDGALARPVSGKTSNLAQMTMAAAVADALVSNAVLAVEAGTGVGKTWAYLAPLLMTGQRAWISTGTQALQEQLFLRDIPAVSQALGLPIRAALLKGRSNYVCLHRLEKARAGELNTGANDPAWSSALGRIQRWASQSMVGDLSELPGLDDNSPLRPWISSTRENCLRETCPSHSVCRVYRARQIAQEADWVVINHHLFLASQLNRDEALPALLPHAQTVIFDEAHRLVELGETQLGLSIGSEQLLELARELKSLGPLMARGLQPWAHLALVLEQATRMVSRLLPSHAGVKVQTNWAGGTPKGVQSLSWKRVRLEVLHALDSAAAALQAVAGAAAPLEAMMIRAVQWRNDWVLLLRDLPNDAARDELTVRWVDRWPDGTWRVIQSAADAAQAFQAAMHSAGPVQSWVFTSATLGIDDQLSWFVGGLGLQAHPALRTLRIASPFDHAAQASLYVPDDMPEPADEQHSIALAASVAGWAAVLGGRTLVLTTSLRACTRIATALRELFANEAVHSLQVLAQGDGSKRSLLALFRAAEQSGPGAILVASASFWEGVDLPGDMLQLLVIDKLPFPSPGDPLAQARALRARAQGLDAFQEGYVQKAALALKQGAGRLIRSATDRGVLVIADRRLLTQSYGGPLLQALPPMTRLMNETDMQNALVRLASSR</sequence>
<gene>
    <name evidence="12" type="ORF">LPB72_06655</name>
</gene>
<organism evidence="12 13">
    <name type="scientific">Hydrogenophaga crassostreae</name>
    <dbReference type="NCBI Taxonomy" id="1763535"/>
    <lineage>
        <taxon>Bacteria</taxon>
        <taxon>Pseudomonadati</taxon>
        <taxon>Pseudomonadota</taxon>
        <taxon>Betaproteobacteria</taxon>
        <taxon>Burkholderiales</taxon>
        <taxon>Comamonadaceae</taxon>
        <taxon>Hydrogenophaga</taxon>
    </lineage>
</organism>
<keyword evidence="7" id="KW-0411">Iron-sulfur</keyword>
<evidence type="ECO:0000256" key="5">
    <source>
        <dbReference type="ARBA" id="ARBA00022840"/>
    </source>
</evidence>
<dbReference type="SUPFAM" id="SSF52540">
    <property type="entry name" value="P-loop containing nucleoside triphosphate hydrolases"/>
    <property type="match status" value="2"/>
</dbReference>
<feature type="domain" description="Helicase ATP-binding" evidence="11">
    <location>
        <begin position="26"/>
        <end position="307"/>
    </location>
</feature>
<dbReference type="SMART" id="SM00491">
    <property type="entry name" value="HELICc2"/>
    <property type="match status" value="1"/>
</dbReference>
<evidence type="ECO:0000259" key="11">
    <source>
        <dbReference type="PROSITE" id="PS51193"/>
    </source>
</evidence>
<dbReference type="RefSeq" id="WP_197508938.1">
    <property type="nucleotide sequence ID" value="NZ_CP017476.1"/>
</dbReference>
<keyword evidence="4" id="KW-0347">Helicase</keyword>
<proteinExistence type="inferred from homology"/>
<keyword evidence="2" id="KW-0547">Nucleotide-binding</keyword>
<evidence type="ECO:0000256" key="8">
    <source>
        <dbReference type="ARBA" id="ARBA00023125"/>
    </source>
</evidence>
<evidence type="ECO:0000256" key="7">
    <source>
        <dbReference type="ARBA" id="ARBA00023014"/>
    </source>
</evidence>
<dbReference type="InterPro" id="IPR027417">
    <property type="entry name" value="P-loop_NTPase"/>
</dbReference>
<accession>A0ABX2U8G4</accession>
<name>A0ABX2U8G4_9BURK</name>
<evidence type="ECO:0000313" key="13">
    <source>
        <dbReference type="Proteomes" id="UP000185657"/>
    </source>
</evidence>
<dbReference type="Pfam" id="PF13307">
    <property type="entry name" value="Helicase_C_2"/>
    <property type="match status" value="1"/>
</dbReference>
<comment type="caution">
    <text evidence="12">The sequence shown here is derived from an EMBL/GenBank/DDBJ whole genome shotgun (WGS) entry which is preliminary data.</text>
</comment>
<dbReference type="EMBL" id="LVWD01000007">
    <property type="protein sequence ID" value="OAD42594.1"/>
    <property type="molecule type" value="Genomic_DNA"/>
</dbReference>
<dbReference type="PROSITE" id="PS51193">
    <property type="entry name" value="HELICASE_ATP_BIND_2"/>
    <property type="match status" value="1"/>
</dbReference>
<keyword evidence="8" id="KW-0238">DNA-binding</keyword>
<dbReference type="InterPro" id="IPR010614">
    <property type="entry name" value="RAD3-like_helicase_DEAD"/>
</dbReference>
<evidence type="ECO:0000256" key="1">
    <source>
        <dbReference type="ARBA" id="ARBA00022723"/>
    </source>
</evidence>
<comment type="similarity">
    <text evidence="10">Belongs to the helicase family. DinG subfamily.</text>
</comment>
<dbReference type="InterPro" id="IPR045028">
    <property type="entry name" value="DinG/Rad3-like"/>
</dbReference>
<keyword evidence="13" id="KW-1185">Reference proteome</keyword>